<evidence type="ECO:0000313" key="4">
    <source>
        <dbReference type="Proteomes" id="UP000245119"/>
    </source>
</evidence>
<sequence>MTRPVISVTPAGRKVTAGSQRFAAAVNKVLAAISKDPSDINTGTPSISRVNTVVTNFSKDISRIHVSEAPIISPQLIILVIGCIVVSVTAASCVTFIIVYKRRKRDHNSHTTAVASPPEVDRPSHTEAPPTDIFSTDYLTPVAADSNYEDEEHIYHELHTIYDTFKATSRDSGDYLKLTNEPIVFFILKSESVSTNTKIIIAVCVVAAVVGIAVIIALFIFFKLRRKTNDPSSGDACLPVLY</sequence>
<protein>
    <submittedName>
        <fullName evidence="3">Uncharacterized protein</fullName>
    </submittedName>
</protein>
<keyword evidence="4" id="KW-1185">Reference proteome</keyword>
<feature type="transmembrane region" description="Helical" evidence="2">
    <location>
        <begin position="76"/>
        <end position="100"/>
    </location>
</feature>
<gene>
    <name evidence="3" type="ORF">C0Q70_04209</name>
</gene>
<keyword evidence="2" id="KW-0812">Transmembrane</keyword>
<dbReference type="AlphaFoldDB" id="A0A2T7PUV8"/>
<dbReference type="Proteomes" id="UP000245119">
    <property type="component" value="Linkage Group LG2"/>
</dbReference>
<feature type="transmembrane region" description="Helical" evidence="2">
    <location>
        <begin position="199"/>
        <end position="222"/>
    </location>
</feature>
<evidence type="ECO:0000313" key="3">
    <source>
        <dbReference type="EMBL" id="PVD37214.1"/>
    </source>
</evidence>
<feature type="region of interest" description="Disordered" evidence="1">
    <location>
        <begin position="108"/>
        <end position="132"/>
    </location>
</feature>
<reference evidence="3 4" key="1">
    <citation type="submission" date="2018-04" db="EMBL/GenBank/DDBJ databases">
        <title>The genome of golden apple snail Pomacea canaliculata provides insight into stress tolerance and invasive adaptation.</title>
        <authorList>
            <person name="Liu C."/>
            <person name="Liu B."/>
            <person name="Ren Y."/>
            <person name="Zhang Y."/>
            <person name="Wang H."/>
            <person name="Li S."/>
            <person name="Jiang F."/>
            <person name="Yin L."/>
            <person name="Zhang G."/>
            <person name="Qian W."/>
            <person name="Fan W."/>
        </authorList>
    </citation>
    <scope>NUCLEOTIDE SEQUENCE [LARGE SCALE GENOMIC DNA]</scope>
    <source>
        <strain evidence="3">SZHN2017</strain>
        <tissue evidence="3">Muscle</tissue>
    </source>
</reference>
<accession>A0A2T7PUV8</accession>
<organism evidence="3 4">
    <name type="scientific">Pomacea canaliculata</name>
    <name type="common">Golden apple snail</name>
    <dbReference type="NCBI Taxonomy" id="400727"/>
    <lineage>
        <taxon>Eukaryota</taxon>
        <taxon>Metazoa</taxon>
        <taxon>Spiralia</taxon>
        <taxon>Lophotrochozoa</taxon>
        <taxon>Mollusca</taxon>
        <taxon>Gastropoda</taxon>
        <taxon>Caenogastropoda</taxon>
        <taxon>Architaenioglossa</taxon>
        <taxon>Ampullarioidea</taxon>
        <taxon>Ampullariidae</taxon>
        <taxon>Pomacea</taxon>
    </lineage>
</organism>
<dbReference type="OrthoDB" id="5958943at2759"/>
<evidence type="ECO:0000256" key="2">
    <source>
        <dbReference type="SAM" id="Phobius"/>
    </source>
</evidence>
<dbReference type="EMBL" id="PZQS01000002">
    <property type="protein sequence ID" value="PVD37214.1"/>
    <property type="molecule type" value="Genomic_DNA"/>
</dbReference>
<keyword evidence="2" id="KW-1133">Transmembrane helix</keyword>
<name>A0A2T7PUV8_POMCA</name>
<keyword evidence="2" id="KW-0472">Membrane</keyword>
<feature type="non-terminal residue" evidence="3">
    <location>
        <position position="242"/>
    </location>
</feature>
<evidence type="ECO:0000256" key="1">
    <source>
        <dbReference type="SAM" id="MobiDB-lite"/>
    </source>
</evidence>
<comment type="caution">
    <text evidence="3">The sequence shown here is derived from an EMBL/GenBank/DDBJ whole genome shotgun (WGS) entry which is preliminary data.</text>
</comment>
<proteinExistence type="predicted"/>